<dbReference type="EMBL" id="NGMO01000002">
    <property type="protein sequence ID" value="OTP11253.1"/>
    <property type="molecule type" value="Genomic_DNA"/>
</dbReference>
<dbReference type="PROSITE" id="PS50109">
    <property type="entry name" value="HIS_KIN"/>
    <property type="match status" value="1"/>
</dbReference>
<evidence type="ECO:0000256" key="11">
    <source>
        <dbReference type="ARBA" id="ARBA00023136"/>
    </source>
</evidence>
<dbReference type="Proteomes" id="UP000194933">
    <property type="component" value="Unassembled WGS sequence"/>
</dbReference>
<dbReference type="InterPro" id="IPR050398">
    <property type="entry name" value="HssS/ArlS-like"/>
</dbReference>
<dbReference type="SUPFAM" id="SSF55874">
    <property type="entry name" value="ATPase domain of HSP90 chaperone/DNA topoisomerase II/histidine kinase"/>
    <property type="match status" value="1"/>
</dbReference>
<evidence type="ECO:0000256" key="15">
    <source>
        <dbReference type="SAM" id="Phobius"/>
    </source>
</evidence>
<dbReference type="InterPro" id="IPR004358">
    <property type="entry name" value="Sig_transdc_His_kin-like_C"/>
</dbReference>
<keyword evidence="5" id="KW-0808">Transferase</keyword>
<dbReference type="PROSITE" id="PS50885">
    <property type="entry name" value="HAMP"/>
    <property type="match status" value="1"/>
</dbReference>
<dbReference type="InterPro" id="IPR003661">
    <property type="entry name" value="HisK_dim/P_dom"/>
</dbReference>
<keyword evidence="8 15" id="KW-1133">Transmembrane helix</keyword>
<dbReference type="Gene3D" id="1.10.287.130">
    <property type="match status" value="1"/>
</dbReference>
<name>A0A242K113_9ENTE</name>
<keyword evidence="9" id="KW-0902">Two-component regulatory system</keyword>
<dbReference type="PRINTS" id="PR00344">
    <property type="entry name" value="BCTRLSENSOR"/>
</dbReference>
<feature type="domain" description="HAMP" evidence="17">
    <location>
        <begin position="71"/>
        <end position="124"/>
    </location>
</feature>
<dbReference type="InterPro" id="IPR005467">
    <property type="entry name" value="His_kinase_dom"/>
</dbReference>
<feature type="transmembrane region" description="Helical" evidence="15">
    <location>
        <begin position="48"/>
        <end position="74"/>
    </location>
</feature>
<evidence type="ECO:0000256" key="3">
    <source>
        <dbReference type="ARBA" id="ARBA00012438"/>
    </source>
</evidence>
<evidence type="ECO:0000256" key="4">
    <source>
        <dbReference type="ARBA" id="ARBA00022553"/>
    </source>
</evidence>
<dbReference type="FunFam" id="3.30.565.10:FF:000006">
    <property type="entry name" value="Sensor histidine kinase WalK"/>
    <property type="match status" value="1"/>
</dbReference>
<reference evidence="18 19" key="1">
    <citation type="submission" date="2017-05" db="EMBL/GenBank/DDBJ databases">
        <title>The Genome Sequence of Enterococcus sp. 10A9_DIV0425.</title>
        <authorList>
            <consortium name="The Broad Institute Genomics Platform"/>
            <consortium name="The Broad Institute Genomic Center for Infectious Diseases"/>
            <person name="Earl A."/>
            <person name="Manson A."/>
            <person name="Schwartman J."/>
            <person name="Gilmore M."/>
            <person name="Abouelleil A."/>
            <person name="Cao P."/>
            <person name="Chapman S."/>
            <person name="Cusick C."/>
            <person name="Shea T."/>
            <person name="Young S."/>
            <person name="Neafsey D."/>
            <person name="Nusbaum C."/>
            <person name="Birren B."/>
        </authorList>
    </citation>
    <scope>NUCLEOTIDE SEQUENCE [LARGE SCALE GENOMIC DNA]</scope>
    <source>
        <strain evidence="18 19">10A9_DIV0425</strain>
    </source>
</reference>
<dbReference type="STRING" id="1987383.A5844_001387"/>
<dbReference type="SMART" id="SM00388">
    <property type="entry name" value="HisKA"/>
    <property type="match status" value="1"/>
</dbReference>
<dbReference type="InterPro" id="IPR036890">
    <property type="entry name" value="HATPase_C_sf"/>
</dbReference>
<dbReference type="Pfam" id="PF02518">
    <property type="entry name" value="HATPase_c"/>
    <property type="match status" value="1"/>
</dbReference>
<evidence type="ECO:0000256" key="8">
    <source>
        <dbReference type="ARBA" id="ARBA00022989"/>
    </source>
</evidence>
<evidence type="ECO:0000313" key="19">
    <source>
        <dbReference type="Proteomes" id="UP000194933"/>
    </source>
</evidence>
<gene>
    <name evidence="18" type="ORF">A5844_001387</name>
</gene>
<evidence type="ECO:0000256" key="1">
    <source>
        <dbReference type="ARBA" id="ARBA00000085"/>
    </source>
</evidence>
<keyword evidence="10" id="KW-0843">Virulence</keyword>
<evidence type="ECO:0000256" key="13">
    <source>
        <dbReference type="ARBA" id="ARBA00040841"/>
    </source>
</evidence>
<keyword evidence="4" id="KW-0597">Phosphoprotein</keyword>
<evidence type="ECO:0000259" key="16">
    <source>
        <dbReference type="PROSITE" id="PS50109"/>
    </source>
</evidence>
<comment type="catalytic activity">
    <reaction evidence="1">
        <text>ATP + protein L-histidine = ADP + protein N-phospho-L-histidine.</text>
        <dbReference type="EC" id="2.7.13.3"/>
    </reaction>
</comment>
<evidence type="ECO:0000256" key="10">
    <source>
        <dbReference type="ARBA" id="ARBA00023026"/>
    </source>
</evidence>
<feature type="domain" description="Histidine kinase" evidence="16">
    <location>
        <begin position="132"/>
        <end position="345"/>
    </location>
</feature>
<protein>
    <recommendedName>
        <fullName evidence="13">Heme sensor protein HssS</fullName>
        <ecNumber evidence="3">2.7.13.3</ecNumber>
    </recommendedName>
</protein>
<keyword evidence="6 15" id="KW-0812">Transmembrane</keyword>
<dbReference type="Gene3D" id="6.10.340.10">
    <property type="match status" value="1"/>
</dbReference>
<evidence type="ECO:0000259" key="17">
    <source>
        <dbReference type="PROSITE" id="PS50885"/>
    </source>
</evidence>
<evidence type="ECO:0000256" key="12">
    <source>
        <dbReference type="ARBA" id="ARBA00037219"/>
    </source>
</evidence>
<dbReference type="SMART" id="SM00304">
    <property type="entry name" value="HAMP"/>
    <property type="match status" value="1"/>
</dbReference>
<dbReference type="Pfam" id="PF00672">
    <property type="entry name" value="HAMP"/>
    <property type="match status" value="1"/>
</dbReference>
<dbReference type="FunFam" id="1.10.287.130:FF:000001">
    <property type="entry name" value="Two-component sensor histidine kinase"/>
    <property type="match status" value="1"/>
</dbReference>
<proteinExistence type="predicted"/>
<keyword evidence="11 15" id="KW-0472">Membrane</keyword>
<dbReference type="InterPro" id="IPR003660">
    <property type="entry name" value="HAMP_dom"/>
</dbReference>
<dbReference type="CDD" id="cd06225">
    <property type="entry name" value="HAMP"/>
    <property type="match status" value="1"/>
</dbReference>
<dbReference type="SUPFAM" id="SSF47384">
    <property type="entry name" value="Homodimeric domain of signal transducing histidine kinase"/>
    <property type="match status" value="1"/>
</dbReference>
<dbReference type="CDD" id="cd00082">
    <property type="entry name" value="HisKA"/>
    <property type="match status" value="1"/>
</dbReference>
<comment type="caution">
    <text evidence="18">The sequence shown here is derived from an EMBL/GenBank/DDBJ whole genome shotgun (WGS) entry which is preliminary data.</text>
</comment>
<dbReference type="SUPFAM" id="SSF158472">
    <property type="entry name" value="HAMP domain-like"/>
    <property type="match status" value="1"/>
</dbReference>
<accession>A0A242K113</accession>
<evidence type="ECO:0000256" key="2">
    <source>
        <dbReference type="ARBA" id="ARBA00004141"/>
    </source>
</evidence>
<feature type="transmembrane region" description="Helical" evidence="15">
    <location>
        <begin position="9"/>
        <end position="36"/>
    </location>
</feature>
<dbReference type="Gene3D" id="3.30.565.10">
    <property type="entry name" value="Histidine kinase-like ATPase, C-terminal domain"/>
    <property type="match status" value="1"/>
</dbReference>
<dbReference type="CDD" id="cd00075">
    <property type="entry name" value="HATPase"/>
    <property type="match status" value="1"/>
</dbReference>
<dbReference type="GO" id="GO:0000155">
    <property type="term" value="F:phosphorelay sensor kinase activity"/>
    <property type="evidence" value="ECO:0007669"/>
    <property type="project" value="InterPro"/>
</dbReference>
<comment type="subcellular location">
    <subcellularLocation>
        <location evidence="2">Membrane</location>
        <topology evidence="2">Multi-pass membrane protein</topology>
    </subcellularLocation>
</comment>
<dbReference type="EC" id="2.7.13.3" evidence="3"/>
<dbReference type="InterPro" id="IPR036097">
    <property type="entry name" value="HisK_dim/P_sf"/>
</dbReference>
<dbReference type="PANTHER" id="PTHR45528:SF11">
    <property type="entry name" value="HISTIDINE KINASE"/>
    <property type="match status" value="1"/>
</dbReference>
<dbReference type="RefSeq" id="WP_086284486.1">
    <property type="nucleotide sequence ID" value="NZ_NGMO01000002.1"/>
</dbReference>
<evidence type="ECO:0000256" key="5">
    <source>
        <dbReference type="ARBA" id="ARBA00022679"/>
    </source>
</evidence>
<keyword evidence="14" id="KW-0175">Coiled coil</keyword>
<comment type="function">
    <text evidence="12">Member of the two-component regulatory system HssS/HssR involved in intracellular heme homeostasis and tempering of staphylococcal virulence. HssS functions as a heme sensor histidine kinase which is autophosphorylated at a histidine residue and transfers its phosphate group to an aspartate residue of HssR. HssR/HssS activates the expression of hrtAB, an efflux pump, in response to extracellular heme, hemin, hemoglobin or blood.</text>
</comment>
<sequence length="347" mass="40421">MRKKIFSQLWIYFASIVFISILVTLLCFLGFIFLLSHQAVPPSEQHTLYPLVVFAGFSMIVGTGISIFVGRRILQPISDLRRNMSKVATGDFSIRMDEQQKVEEVQQLYKDFNVMVQELSSIETLRNDFVSNVSHEFKTPLATIQGYVQLLQTPNISEEERQIFLQRIIESITQLSHLTENTLKLNKLENQRIQLEKKWFRLDEQIREVIVFLQPKWEQEHLQLTIELDTINYFGNEEFLYQVWLNIMDNAIKYNQSYGTIDVRLTQNHTHVFLEVTDSGIGMDKETQKRLFEKFYQGETSRQFVGNGLGLSLVKKIVELHNGKINYNSIKAVGTTVIIQLEKLESE</sequence>
<dbReference type="GO" id="GO:0005886">
    <property type="term" value="C:plasma membrane"/>
    <property type="evidence" value="ECO:0007669"/>
    <property type="project" value="TreeGrafter"/>
</dbReference>
<evidence type="ECO:0000313" key="18">
    <source>
        <dbReference type="EMBL" id="OTP11253.1"/>
    </source>
</evidence>
<dbReference type="AlphaFoldDB" id="A0A242K113"/>
<keyword evidence="7 18" id="KW-0418">Kinase</keyword>
<feature type="coiled-coil region" evidence="14">
    <location>
        <begin position="178"/>
        <end position="205"/>
    </location>
</feature>
<evidence type="ECO:0000256" key="9">
    <source>
        <dbReference type="ARBA" id="ARBA00023012"/>
    </source>
</evidence>
<keyword evidence="19" id="KW-1185">Reference proteome</keyword>
<evidence type="ECO:0000256" key="14">
    <source>
        <dbReference type="SAM" id="Coils"/>
    </source>
</evidence>
<dbReference type="Pfam" id="PF00512">
    <property type="entry name" value="HisKA"/>
    <property type="match status" value="1"/>
</dbReference>
<evidence type="ECO:0000256" key="6">
    <source>
        <dbReference type="ARBA" id="ARBA00022692"/>
    </source>
</evidence>
<evidence type="ECO:0000256" key="7">
    <source>
        <dbReference type="ARBA" id="ARBA00022777"/>
    </source>
</evidence>
<dbReference type="InterPro" id="IPR003594">
    <property type="entry name" value="HATPase_dom"/>
</dbReference>
<dbReference type="PANTHER" id="PTHR45528">
    <property type="entry name" value="SENSOR HISTIDINE KINASE CPXA"/>
    <property type="match status" value="1"/>
</dbReference>
<dbReference type="SMART" id="SM00387">
    <property type="entry name" value="HATPase_c"/>
    <property type="match status" value="1"/>
</dbReference>
<organism evidence="18 19">
    <name type="scientific">Candidatus Enterococcus wittei</name>
    <dbReference type="NCBI Taxonomy" id="1987383"/>
    <lineage>
        <taxon>Bacteria</taxon>
        <taxon>Bacillati</taxon>
        <taxon>Bacillota</taxon>
        <taxon>Bacilli</taxon>
        <taxon>Lactobacillales</taxon>
        <taxon>Enterococcaceae</taxon>
        <taxon>Enterococcus</taxon>
    </lineage>
</organism>